<proteinExistence type="predicted"/>
<dbReference type="EMBL" id="CAMPGE010023427">
    <property type="protein sequence ID" value="CAI2381367.1"/>
    <property type="molecule type" value="Genomic_DNA"/>
</dbReference>
<dbReference type="AlphaFoldDB" id="A0AAD2D5L2"/>
<organism evidence="1 2">
    <name type="scientific">Euplotes crassus</name>
    <dbReference type="NCBI Taxonomy" id="5936"/>
    <lineage>
        <taxon>Eukaryota</taxon>
        <taxon>Sar</taxon>
        <taxon>Alveolata</taxon>
        <taxon>Ciliophora</taxon>
        <taxon>Intramacronucleata</taxon>
        <taxon>Spirotrichea</taxon>
        <taxon>Hypotrichia</taxon>
        <taxon>Euplotida</taxon>
        <taxon>Euplotidae</taxon>
        <taxon>Moneuplotes</taxon>
    </lineage>
</organism>
<sequence length="153" mass="17915">MEEDNKVLNQALKTAKSTVDYFTSLENLLESCFPTKNESKDIEMKIPPQECNLKFSGNKTKTCGREGKRKAKYKQLPGVIKPRGPYIIFMTEFKQEIKDKCKETGLNFTKQAKLKWDSFTQEQRDSYGLLSRNEMKRYKAKERELNQNALRIM</sequence>
<evidence type="ECO:0008006" key="3">
    <source>
        <dbReference type="Google" id="ProtNLM"/>
    </source>
</evidence>
<accession>A0AAD2D5L2</accession>
<dbReference type="InterPro" id="IPR036910">
    <property type="entry name" value="HMG_box_dom_sf"/>
</dbReference>
<evidence type="ECO:0000313" key="1">
    <source>
        <dbReference type="EMBL" id="CAI2381367.1"/>
    </source>
</evidence>
<gene>
    <name evidence="1" type="ORF">ECRASSUSDP1_LOCUS22822</name>
</gene>
<evidence type="ECO:0000313" key="2">
    <source>
        <dbReference type="Proteomes" id="UP001295684"/>
    </source>
</evidence>
<keyword evidence="2" id="KW-1185">Reference proteome</keyword>
<reference evidence="1" key="1">
    <citation type="submission" date="2023-07" db="EMBL/GenBank/DDBJ databases">
        <authorList>
            <consortium name="AG Swart"/>
            <person name="Singh M."/>
            <person name="Singh A."/>
            <person name="Seah K."/>
            <person name="Emmerich C."/>
        </authorList>
    </citation>
    <scope>NUCLEOTIDE SEQUENCE</scope>
    <source>
        <strain evidence="1">DP1</strain>
    </source>
</reference>
<protein>
    <recommendedName>
        <fullName evidence="3">HMG box domain-containing protein</fullName>
    </recommendedName>
</protein>
<name>A0AAD2D5L2_EUPCR</name>
<dbReference type="Gene3D" id="1.10.30.10">
    <property type="entry name" value="High mobility group box domain"/>
    <property type="match status" value="1"/>
</dbReference>
<comment type="caution">
    <text evidence="1">The sequence shown here is derived from an EMBL/GenBank/DDBJ whole genome shotgun (WGS) entry which is preliminary data.</text>
</comment>
<dbReference type="Proteomes" id="UP001295684">
    <property type="component" value="Unassembled WGS sequence"/>
</dbReference>
<dbReference type="SUPFAM" id="SSF47095">
    <property type="entry name" value="HMG-box"/>
    <property type="match status" value="1"/>
</dbReference>